<keyword evidence="1" id="KW-0812">Transmembrane</keyword>
<dbReference type="EMBL" id="LR797451">
    <property type="protein sequence ID" value="CAB4217332.1"/>
    <property type="molecule type" value="Genomic_DNA"/>
</dbReference>
<accession>A0A6J5PVR7</accession>
<name>A0A6J5PVR7_9CAUD</name>
<evidence type="ECO:0000313" key="2">
    <source>
        <dbReference type="EMBL" id="CAB4175933.1"/>
    </source>
</evidence>
<protein>
    <submittedName>
        <fullName evidence="2">Uncharacterized protein</fullName>
    </submittedName>
</protein>
<dbReference type="EMBL" id="LR796929">
    <property type="protein sequence ID" value="CAB4175933.1"/>
    <property type="molecule type" value="Genomic_DNA"/>
</dbReference>
<organism evidence="2">
    <name type="scientific">uncultured Caudovirales phage</name>
    <dbReference type="NCBI Taxonomy" id="2100421"/>
    <lineage>
        <taxon>Viruses</taxon>
        <taxon>Duplodnaviria</taxon>
        <taxon>Heunggongvirae</taxon>
        <taxon>Uroviricota</taxon>
        <taxon>Caudoviricetes</taxon>
        <taxon>Peduoviridae</taxon>
        <taxon>Maltschvirus</taxon>
        <taxon>Maltschvirus maltsch</taxon>
    </lineage>
</organism>
<reference evidence="2" key="1">
    <citation type="submission" date="2020-05" db="EMBL/GenBank/DDBJ databases">
        <authorList>
            <person name="Chiriac C."/>
            <person name="Salcher M."/>
            <person name="Ghai R."/>
            <person name="Kavagutti S V."/>
        </authorList>
    </citation>
    <scope>NUCLEOTIDE SEQUENCE</scope>
</reference>
<dbReference type="EMBL" id="LR798350">
    <property type="protein sequence ID" value="CAB5225737.1"/>
    <property type="molecule type" value="Genomic_DNA"/>
</dbReference>
<proteinExistence type="predicted"/>
<gene>
    <name evidence="3" type="ORF">UFOVP1503_20</name>
    <name evidence="4" type="ORF">UFOVP1505_6</name>
    <name evidence="2" type="ORF">UFOVP979_16</name>
</gene>
<sequence length="73" mass="7909">MTSKKIDKAKRQIGDQTTKGGLLGIMIYALSRNNVDPVLIGLLVPVAASFFAWVSTKIGDPDLACMFIPDNKD</sequence>
<feature type="transmembrane region" description="Helical" evidence="1">
    <location>
        <begin position="35"/>
        <end position="54"/>
    </location>
</feature>
<evidence type="ECO:0000256" key="1">
    <source>
        <dbReference type="SAM" id="Phobius"/>
    </source>
</evidence>
<evidence type="ECO:0000313" key="4">
    <source>
        <dbReference type="EMBL" id="CAB5225737.1"/>
    </source>
</evidence>
<keyword evidence="1" id="KW-1133">Transmembrane helix</keyword>
<evidence type="ECO:0000313" key="3">
    <source>
        <dbReference type="EMBL" id="CAB4217332.1"/>
    </source>
</evidence>
<keyword evidence="1" id="KW-0472">Membrane</keyword>